<dbReference type="RefSeq" id="WP_015854673.1">
    <property type="nucleotide sequence ID" value="NC_012880.1"/>
</dbReference>
<gene>
    <name evidence="4" type="ordered locus">Dd703_2997</name>
</gene>
<dbReference type="InterPro" id="IPR003808">
    <property type="entry name" value="Fe-S_metab-assoc_dom"/>
</dbReference>
<evidence type="ECO:0000259" key="3">
    <source>
        <dbReference type="Pfam" id="PF02657"/>
    </source>
</evidence>
<dbReference type="NCBIfam" id="TIGR03391">
    <property type="entry name" value="FeS_syn_CsdE"/>
    <property type="match status" value="1"/>
</dbReference>
<dbReference type="InterPro" id="IPR017763">
    <property type="entry name" value="Cysteine_desulfurase_CsdE"/>
</dbReference>
<dbReference type="KEGG" id="dda:Dd703_2997"/>
<dbReference type="SUPFAM" id="SSF82649">
    <property type="entry name" value="SufE/NifU"/>
    <property type="match status" value="1"/>
</dbReference>
<organism evidence="4 5">
    <name type="scientific">Musicola paradisiaca (strain Ech703)</name>
    <name type="common">Dickeya paradisiaca</name>
    <name type="synonym">Dickeya dadantii</name>
    <dbReference type="NCBI Taxonomy" id="579405"/>
    <lineage>
        <taxon>Bacteria</taxon>
        <taxon>Pseudomonadati</taxon>
        <taxon>Pseudomonadota</taxon>
        <taxon>Gammaproteobacteria</taxon>
        <taxon>Enterobacterales</taxon>
        <taxon>Pectobacteriaceae</taxon>
        <taxon>Musicola</taxon>
    </lineage>
</organism>
<evidence type="ECO:0000313" key="4">
    <source>
        <dbReference type="EMBL" id="ACS86772.1"/>
    </source>
</evidence>
<evidence type="ECO:0000256" key="2">
    <source>
        <dbReference type="PIRSR" id="PIRSR617763-1"/>
    </source>
</evidence>
<accession>C6CC12</accession>
<feature type="domain" description="Fe-S metabolism associated" evidence="3">
    <location>
        <begin position="21"/>
        <end position="140"/>
    </location>
</feature>
<evidence type="ECO:0000256" key="1">
    <source>
        <dbReference type="ARBA" id="ARBA00010282"/>
    </source>
</evidence>
<keyword evidence="5" id="KW-1185">Reference proteome</keyword>
<comment type="similarity">
    <text evidence="1">Belongs to the SufE family.</text>
</comment>
<reference evidence="4" key="1">
    <citation type="submission" date="2009-06" db="EMBL/GenBank/DDBJ databases">
        <title>Complete sequence of Dickeya dadantii Ech703.</title>
        <authorList>
            <consortium name="US DOE Joint Genome Institute"/>
            <person name="Lucas S."/>
            <person name="Copeland A."/>
            <person name="Lapidus A."/>
            <person name="Glavina del Rio T."/>
            <person name="Dalin E."/>
            <person name="Tice H."/>
            <person name="Bruce D."/>
            <person name="Goodwin L."/>
            <person name="Pitluck S."/>
            <person name="Chertkov O."/>
            <person name="Brettin T."/>
            <person name="Detter J.C."/>
            <person name="Han C."/>
            <person name="Larimer F."/>
            <person name="Land M."/>
            <person name="Hauser L."/>
            <person name="Kyrpides N."/>
            <person name="Mikhailova N."/>
            <person name="Balakrishnan V."/>
            <person name="Glasner J."/>
            <person name="Perna N.T."/>
        </authorList>
    </citation>
    <scope>NUCLEOTIDE SEQUENCE [LARGE SCALE GENOMIC DNA]</scope>
    <source>
        <strain evidence="4">Ech703</strain>
    </source>
</reference>
<proteinExistence type="inferred from homology"/>
<dbReference type="EMBL" id="CP001654">
    <property type="protein sequence ID" value="ACS86772.1"/>
    <property type="molecule type" value="Genomic_DNA"/>
</dbReference>
<dbReference type="PANTHER" id="PTHR43597">
    <property type="entry name" value="SULFUR ACCEPTOR PROTEIN CSDE"/>
    <property type="match status" value="1"/>
</dbReference>
<feature type="active site" description="Cysteine persulfide intermediate" evidence="2">
    <location>
        <position position="60"/>
    </location>
</feature>
<name>C6CC12_MUSP7</name>
<protein>
    <submittedName>
        <fullName evidence="4">Cysteine desulfurase, sulfur acceptor subunit CsdE</fullName>
    </submittedName>
</protein>
<dbReference type="Proteomes" id="UP000002734">
    <property type="component" value="Chromosome"/>
</dbReference>
<dbReference type="Gene3D" id="3.90.1010.10">
    <property type="match status" value="1"/>
</dbReference>
<dbReference type="STRING" id="579405.Dd703_2997"/>
<evidence type="ECO:0000313" key="5">
    <source>
        <dbReference type="Proteomes" id="UP000002734"/>
    </source>
</evidence>
<dbReference type="eggNOG" id="COG2166">
    <property type="taxonomic scope" value="Bacteria"/>
</dbReference>
<dbReference type="Pfam" id="PF02657">
    <property type="entry name" value="SufE"/>
    <property type="match status" value="1"/>
</dbReference>
<dbReference type="HOGENOM" id="CLU_124502_1_0_6"/>
<dbReference type="AlphaFoldDB" id="C6CC12"/>
<sequence>MTTHTPQHPFGTAVDENSLLERFAACRSWEERYRQIILLAKTLPTLADEYRQEQIALSGCENRVWLGYERRTDGTLHFYGDSDGRIVRGLLAILLTSVEGKTAAELRQMNPLALFERLALKQQLSASRAGGLAALAARVRDIAGQED</sequence>
<dbReference type="PANTHER" id="PTHR43597:SF5">
    <property type="entry name" value="SUFE-LIKE PROTEIN 2, CHLOROPLASTIC"/>
    <property type="match status" value="1"/>
</dbReference>